<dbReference type="InterPro" id="IPR046357">
    <property type="entry name" value="PPIase_dom_sf"/>
</dbReference>
<protein>
    <submittedName>
        <fullName evidence="2">Outer membrane protein MIP</fullName>
        <ecNumber evidence="2">5.2.1.8</ecNumber>
    </submittedName>
</protein>
<keyword evidence="2" id="KW-0413">Isomerase</keyword>
<dbReference type="EMBL" id="MLJW01004486">
    <property type="protein sequence ID" value="OIQ69878.1"/>
    <property type="molecule type" value="Genomic_DNA"/>
</dbReference>
<dbReference type="InterPro" id="IPR001179">
    <property type="entry name" value="PPIase_FKBP_dom"/>
</dbReference>
<proteinExistence type="predicted"/>
<dbReference type="Gene3D" id="3.10.50.40">
    <property type="match status" value="2"/>
</dbReference>
<gene>
    <name evidence="2" type="primary">mip_2</name>
    <name evidence="2" type="ORF">GALL_485170</name>
</gene>
<comment type="caution">
    <text evidence="2">The sequence shown here is derived from an EMBL/GenBank/DDBJ whole genome shotgun (WGS) entry which is preliminary data.</text>
</comment>
<evidence type="ECO:0000259" key="1">
    <source>
        <dbReference type="PROSITE" id="PS50059"/>
    </source>
</evidence>
<evidence type="ECO:0000313" key="2">
    <source>
        <dbReference type="EMBL" id="OIQ69878.1"/>
    </source>
</evidence>
<dbReference type="EC" id="5.2.1.8" evidence="2"/>
<dbReference type="SUPFAM" id="SSF54534">
    <property type="entry name" value="FKBP-like"/>
    <property type="match status" value="2"/>
</dbReference>
<reference evidence="2" key="1">
    <citation type="submission" date="2016-10" db="EMBL/GenBank/DDBJ databases">
        <title>Sequence of Gallionella enrichment culture.</title>
        <authorList>
            <person name="Poehlein A."/>
            <person name="Muehling M."/>
            <person name="Daniel R."/>
        </authorList>
    </citation>
    <scope>NUCLEOTIDE SEQUENCE</scope>
</reference>
<sequence>MSSCRKDNFQPTIKQYDSIQIKNYIAANGLTDFLKDTIGGDTTGMYYKIISPGSGPALQYSDKVAFVYTYKTLDGSYVTSDTISNHYFDYVGHIFVNHYPLGMQTAVHNLLKYANASIRVLIPSRLAYGNLGSGSGSSQVANNRIKGNESLDVYIHAINYLPINNAPTNGFPVYDDMVIQNYMKANNLTGYTKTADGLYYSILTPGTGTDAILTTSSITATYTGQLLDGNIFDGSHNGVNIATFAISDLLPGVQEGLQKAVAGTKISMLIPSSIAYGLPGSSGIAPFSCLRFTWQIITVTQ</sequence>
<feature type="domain" description="PPIase FKBP-type" evidence="1">
    <location>
        <begin position="215"/>
        <end position="300"/>
    </location>
</feature>
<organism evidence="2">
    <name type="scientific">mine drainage metagenome</name>
    <dbReference type="NCBI Taxonomy" id="410659"/>
    <lineage>
        <taxon>unclassified sequences</taxon>
        <taxon>metagenomes</taxon>
        <taxon>ecological metagenomes</taxon>
    </lineage>
</organism>
<dbReference type="PROSITE" id="PS50059">
    <property type="entry name" value="FKBP_PPIASE"/>
    <property type="match status" value="1"/>
</dbReference>
<dbReference type="AlphaFoldDB" id="A0A1J5PES0"/>
<name>A0A1J5PES0_9ZZZZ</name>
<dbReference type="Pfam" id="PF00254">
    <property type="entry name" value="FKBP_C"/>
    <property type="match status" value="1"/>
</dbReference>
<accession>A0A1J5PES0</accession>
<dbReference type="GO" id="GO:0003755">
    <property type="term" value="F:peptidyl-prolyl cis-trans isomerase activity"/>
    <property type="evidence" value="ECO:0007669"/>
    <property type="project" value="UniProtKB-EC"/>
</dbReference>